<keyword evidence="1" id="KW-0812">Transmembrane</keyword>
<dbReference type="InterPro" id="IPR009937">
    <property type="entry name" value="Phage_holin_3_6"/>
</dbReference>
<dbReference type="AlphaFoldDB" id="B9LYY1"/>
<dbReference type="STRING" id="316067.Geob_0342"/>
<dbReference type="OrthoDB" id="5397512at2"/>
<keyword evidence="1" id="KW-0472">Membrane</keyword>
<dbReference type="HOGENOM" id="CLU_106273_6_0_7"/>
<protein>
    <recommendedName>
        <fullName evidence="4">Phage holin family protein</fullName>
    </recommendedName>
</protein>
<proteinExistence type="predicted"/>
<feature type="transmembrane region" description="Helical" evidence="1">
    <location>
        <begin position="75"/>
        <end position="97"/>
    </location>
</feature>
<dbReference type="RefSeq" id="WP_012645442.1">
    <property type="nucleotide sequence ID" value="NC_011979.1"/>
</dbReference>
<evidence type="ECO:0000313" key="2">
    <source>
        <dbReference type="EMBL" id="ACM18713.1"/>
    </source>
</evidence>
<dbReference type="EMBL" id="CP001390">
    <property type="protein sequence ID" value="ACM18713.1"/>
    <property type="molecule type" value="Genomic_DNA"/>
</dbReference>
<dbReference type="Proteomes" id="UP000007721">
    <property type="component" value="Chromosome"/>
</dbReference>
<name>B9LYY1_GEODF</name>
<evidence type="ECO:0000313" key="3">
    <source>
        <dbReference type="Proteomes" id="UP000007721"/>
    </source>
</evidence>
<accession>B9LYY1</accession>
<feature type="transmembrane region" description="Helical" evidence="1">
    <location>
        <begin position="46"/>
        <end position="69"/>
    </location>
</feature>
<dbReference type="KEGG" id="geo:Geob_0342"/>
<keyword evidence="1" id="KW-1133">Transmembrane helix</keyword>
<keyword evidence="3" id="KW-1185">Reference proteome</keyword>
<organism evidence="2 3">
    <name type="scientific">Geotalea daltonii (strain DSM 22248 / JCM 15807 / FRC-32)</name>
    <name type="common">Geobacter daltonii</name>
    <dbReference type="NCBI Taxonomy" id="316067"/>
    <lineage>
        <taxon>Bacteria</taxon>
        <taxon>Pseudomonadati</taxon>
        <taxon>Thermodesulfobacteriota</taxon>
        <taxon>Desulfuromonadia</taxon>
        <taxon>Geobacterales</taxon>
        <taxon>Geobacteraceae</taxon>
        <taxon>Geotalea</taxon>
    </lineage>
</organism>
<evidence type="ECO:0008006" key="4">
    <source>
        <dbReference type="Google" id="ProtNLM"/>
    </source>
</evidence>
<gene>
    <name evidence="2" type="ordered locus">Geob_0342</name>
</gene>
<reference evidence="2 3" key="1">
    <citation type="submission" date="2009-01" db="EMBL/GenBank/DDBJ databases">
        <title>Complete sequence of Geobacter sp. FRC-32.</title>
        <authorList>
            <consortium name="US DOE Joint Genome Institute"/>
            <person name="Lucas S."/>
            <person name="Copeland A."/>
            <person name="Lapidus A."/>
            <person name="Glavina del Rio T."/>
            <person name="Dalin E."/>
            <person name="Tice H."/>
            <person name="Bruce D."/>
            <person name="Goodwin L."/>
            <person name="Pitluck S."/>
            <person name="Saunders E."/>
            <person name="Brettin T."/>
            <person name="Detter J.C."/>
            <person name="Han C."/>
            <person name="Larimer F."/>
            <person name="Land M."/>
            <person name="Hauser L."/>
            <person name="Kyrpides N."/>
            <person name="Ovchinnikova G."/>
            <person name="Kostka J."/>
            <person name="Richardson P."/>
        </authorList>
    </citation>
    <scope>NUCLEOTIDE SEQUENCE [LARGE SCALE GENOMIC DNA]</scope>
    <source>
        <strain evidence="3">DSM 22248 / JCM 15807 / FRC-32</strain>
    </source>
</reference>
<sequence length="132" mass="14636">MTEKKDRPLGDLFSELIQETRTLFKKEVELMRVELSEKVEGLKKDLVAVGIAAVLLYAGLLTFIAAMVFGLAVFIPLWLSALLISIVFIGIGGALLVKAKKDVSQMKLAPEKSKETFKETAQWAKAQMKPVR</sequence>
<dbReference type="Pfam" id="PF07332">
    <property type="entry name" value="Phage_holin_3_6"/>
    <property type="match status" value="1"/>
</dbReference>
<evidence type="ECO:0000256" key="1">
    <source>
        <dbReference type="SAM" id="Phobius"/>
    </source>
</evidence>